<protein>
    <submittedName>
        <fullName evidence="2">Uncharacterized protein</fullName>
    </submittedName>
</protein>
<evidence type="ECO:0000256" key="1">
    <source>
        <dbReference type="SAM" id="MobiDB-lite"/>
    </source>
</evidence>
<accession>A0A5B7FG82</accession>
<comment type="caution">
    <text evidence="2">The sequence shown here is derived from an EMBL/GenBank/DDBJ whole genome shotgun (WGS) entry which is preliminary data.</text>
</comment>
<name>A0A5B7FG82_PORTR</name>
<feature type="region of interest" description="Disordered" evidence="1">
    <location>
        <begin position="1"/>
        <end position="47"/>
    </location>
</feature>
<dbReference type="Proteomes" id="UP000324222">
    <property type="component" value="Unassembled WGS sequence"/>
</dbReference>
<proteinExistence type="predicted"/>
<gene>
    <name evidence="2" type="ORF">E2C01_039996</name>
</gene>
<evidence type="ECO:0000313" key="3">
    <source>
        <dbReference type="Proteomes" id="UP000324222"/>
    </source>
</evidence>
<reference evidence="2 3" key="1">
    <citation type="submission" date="2019-05" db="EMBL/GenBank/DDBJ databases">
        <title>Another draft genome of Portunus trituberculatus and its Hox gene families provides insights of decapod evolution.</title>
        <authorList>
            <person name="Jeong J.-H."/>
            <person name="Song I."/>
            <person name="Kim S."/>
            <person name="Choi T."/>
            <person name="Kim D."/>
            <person name="Ryu S."/>
            <person name="Kim W."/>
        </authorList>
    </citation>
    <scope>NUCLEOTIDE SEQUENCE [LARGE SCALE GENOMIC DNA]</scope>
    <source>
        <tissue evidence="2">Muscle</tissue>
    </source>
</reference>
<dbReference type="AlphaFoldDB" id="A0A5B7FG82"/>
<organism evidence="2 3">
    <name type="scientific">Portunus trituberculatus</name>
    <name type="common">Swimming crab</name>
    <name type="synonym">Neptunus trituberculatus</name>
    <dbReference type="NCBI Taxonomy" id="210409"/>
    <lineage>
        <taxon>Eukaryota</taxon>
        <taxon>Metazoa</taxon>
        <taxon>Ecdysozoa</taxon>
        <taxon>Arthropoda</taxon>
        <taxon>Crustacea</taxon>
        <taxon>Multicrustacea</taxon>
        <taxon>Malacostraca</taxon>
        <taxon>Eumalacostraca</taxon>
        <taxon>Eucarida</taxon>
        <taxon>Decapoda</taxon>
        <taxon>Pleocyemata</taxon>
        <taxon>Brachyura</taxon>
        <taxon>Eubrachyura</taxon>
        <taxon>Portunoidea</taxon>
        <taxon>Portunidae</taxon>
        <taxon>Portuninae</taxon>
        <taxon>Portunus</taxon>
    </lineage>
</organism>
<evidence type="ECO:0000313" key="2">
    <source>
        <dbReference type="EMBL" id="MPC46281.1"/>
    </source>
</evidence>
<feature type="compositionally biased region" description="Basic and acidic residues" evidence="1">
    <location>
        <begin position="1"/>
        <end position="14"/>
    </location>
</feature>
<keyword evidence="3" id="KW-1185">Reference proteome</keyword>
<feature type="compositionally biased region" description="Basic residues" evidence="1">
    <location>
        <begin position="15"/>
        <end position="27"/>
    </location>
</feature>
<feature type="compositionally biased region" description="Basic and acidic residues" evidence="1">
    <location>
        <begin position="33"/>
        <end position="47"/>
    </location>
</feature>
<sequence length="154" mass="17680">MHTQRKVQEQEQGRGWHRNRDKGRGMNRIRSMGWDRNRDKGRGDRESSNFWQDFSPSVFSVKWQFSGVTFYDGSVVRVGVGYRVRLYDGDGRVVREGVGYRMRLYGGRVVRAGTTAVLVVVVVVGRTQKRERAGECRVVGRQPNVTPLPLSHIK</sequence>
<dbReference type="EMBL" id="VSRR010007133">
    <property type="protein sequence ID" value="MPC46281.1"/>
    <property type="molecule type" value="Genomic_DNA"/>
</dbReference>